<keyword evidence="7 9" id="KW-1133">Transmembrane helix</keyword>
<dbReference type="EMBL" id="AP019697">
    <property type="protein sequence ID" value="BBK25799.1"/>
    <property type="molecule type" value="Genomic_DNA"/>
</dbReference>
<dbReference type="GeneID" id="92716953"/>
<dbReference type="Pfam" id="PF05525">
    <property type="entry name" value="Branch_AA_trans"/>
    <property type="match status" value="1"/>
</dbReference>
<keyword evidence="11" id="KW-1185">Reference proteome</keyword>
<feature type="transmembrane region" description="Helical" evidence="9">
    <location>
        <begin position="324"/>
        <end position="344"/>
    </location>
</feature>
<feature type="transmembrane region" description="Helical" evidence="9">
    <location>
        <begin position="379"/>
        <end position="397"/>
    </location>
</feature>
<organism evidence="10 11">
    <name type="scientific">Dialister hominis</name>
    <dbReference type="NCBI Taxonomy" id="2582419"/>
    <lineage>
        <taxon>Bacteria</taxon>
        <taxon>Bacillati</taxon>
        <taxon>Bacillota</taxon>
        <taxon>Negativicutes</taxon>
        <taxon>Veillonellales</taxon>
        <taxon>Veillonellaceae</taxon>
        <taxon>Dialister</taxon>
    </lineage>
</organism>
<feature type="transmembrane region" description="Helical" evidence="9">
    <location>
        <begin position="124"/>
        <end position="142"/>
    </location>
</feature>
<evidence type="ECO:0000256" key="9">
    <source>
        <dbReference type="RuleBase" id="RU362122"/>
    </source>
</evidence>
<dbReference type="PANTHER" id="PTHR30588">
    <property type="entry name" value="BRANCHED-CHAIN AMINO ACID TRANSPORT SYSTEM 2 CARRIER PROTEIN"/>
    <property type="match status" value="1"/>
</dbReference>
<dbReference type="Proteomes" id="UP000320585">
    <property type="component" value="Chromosome"/>
</dbReference>
<dbReference type="PANTHER" id="PTHR30588:SF0">
    <property type="entry name" value="BRANCHED-CHAIN AMINO ACID PERMEASE BRNQ"/>
    <property type="match status" value="1"/>
</dbReference>
<reference evidence="11" key="1">
    <citation type="submission" date="2019-05" db="EMBL/GenBank/DDBJ databases">
        <title>Complete genome sequencing of Dialister sp. strain 5BBH33.</title>
        <authorList>
            <person name="Sakamoto M."/>
            <person name="Murakami T."/>
            <person name="Mori H."/>
        </authorList>
    </citation>
    <scope>NUCLEOTIDE SEQUENCE [LARGE SCALE GENOMIC DNA]</scope>
    <source>
        <strain evidence="11">5BBH33</strain>
    </source>
</reference>
<feature type="transmembrane region" description="Helical" evidence="9">
    <location>
        <begin position="12"/>
        <end position="35"/>
    </location>
</feature>
<feature type="transmembrane region" description="Helical" evidence="9">
    <location>
        <begin position="286"/>
        <end position="312"/>
    </location>
</feature>
<comment type="similarity">
    <text evidence="2 9">Belongs to the branched chain amino acid transporter family.</text>
</comment>
<dbReference type="GO" id="GO:0005304">
    <property type="term" value="F:L-valine transmembrane transporter activity"/>
    <property type="evidence" value="ECO:0007669"/>
    <property type="project" value="TreeGrafter"/>
</dbReference>
<comment type="subcellular location">
    <subcellularLocation>
        <location evidence="1 9">Cell membrane</location>
        <topology evidence="1 9">Multi-pass membrane protein</topology>
    </subcellularLocation>
</comment>
<evidence type="ECO:0000256" key="7">
    <source>
        <dbReference type="ARBA" id="ARBA00022989"/>
    </source>
</evidence>
<dbReference type="OrthoDB" id="9783920at2"/>
<dbReference type="GO" id="GO:0015188">
    <property type="term" value="F:L-isoleucine transmembrane transporter activity"/>
    <property type="evidence" value="ECO:0007669"/>
    <property type="project" value="TreeGrafter"/>
</dbReference>
<keyword evidence="6 9" id="KW-0029">Amino-acid transport</keyword>
<evidence type="ECO:0000313" key="10">
    <source>
        <dbReference type="EMBL" id="BBK25799.1"/>
    </source>
</evidence>
<feature type="transmembrane region" description="Helical" evidence="9">
    <location>
        <begin position="243"/>
        <end position="266"/>
    </location>
</feature>
<proteinExistence type="inferred from homology"/>
<feature type="transmembrane region" description="Helical" evidence="9">
    <location>
        <begin position="350"/>
        <end position="367"/>
    </location>
</feature>
<evidence type="ECO:0000256" key="4">
    <source>
        <dbReference type="ARBA" id="ARBA00022475"/>
    </source>
</evidence>
<accession>A0A8D4UVS1</accession>
<feature type="transmembrane region" description="Helical" evidence="9">
    <location>
        <begin position="47"/>
        <end position="70"/>
    </location>
</feature>
<dbReference type="GO" id="GO:0015190">
    <property type="term" value="F:L-leucine transmembrane transporter activity"/>
    <property type="evidence" value="ECO:0007669"/>
    <property type="project" value="TreeGrafter"/>
</dbReference>
<evidence type="ECO:0000256" key="8">
    <source>
        <dbReference type="ARBA" id="ARBA00023136"/>
    </source>
</evidence>
<dbReference type="RefSeq" id="WP_143332815.1">
    <property type="nucleotide sequence ID" value="NZ_AP019697.1"/>
</dbReference>
<sequence length="448" mass="48426">MKKSSQESSREFISIGLMLFALFFGAGNLIFPVFLGQNAGWNTPWATIGFLITGVGLPFAAVLAICYSGAGLKELASRVHPVYGVLFSSLLYLTIGPFFAIPRTATVSFEIAAAPFLTDAQKTIGLYVFVFIFFLLSWWLAVTPSKLVPRIGKVITPMLLLFLFILIGSSILFPMGPWMEPSAAYSAPLKAFTNALVEGYNTMDCLAGLVFGVIVVESIRFFGVKTNEEVARSAMKSGLISTFFMFIIYASLVVLGADAVSVLGHMETGAPVLSGASAYYFGTSGAVLLGLIVILACLTTSIGLIASCAAYFHQLFPMLHRQTWAALFAGFSFLIALFGLSAIIKGAIPVLLFLYPLAVSLIILALLDKRFDGSQKVYALATAFTFVPALYDGLKMLKLTTPAMDQFMHSLPLAEYDMAWTLFFITGFVLGFIWHKAADKAPATAESN</sequence>
<evidence type="ECO:0000256" key="2">
    <source>
        <dbReference type="ARBA" id="ARBA00008540"/>
    </source>
</evidence>
<keyword evidence="3 9" id="KW-0813">Transport</keyword>
<feature type="transmembrane region" description="Helical" evidence="9">
    <location>
        <begin position="199"/>
        <end position="222"/>
    </location>
</feature>
<evidence type="ECO:0000256" key="5">
    <source>
        <dbReference type="ARBA" id="ARBA00022692"/>
    </source>
</evidence>
<evidence type="ECO:0000256" key="3">
    <source>
        <dbReference type="ARBA" id="ARBA00022448"/>
    </source>
</evidence>
<protein>
    <recommendedName>
        <fullName evidence="9">Branched-chain amino acid transport system carrier protein</fullName>
    </recommendedName>
</protein>
<evidence type="ECO:0000313" key="11">
    <source>
        <dbReference type="Proteomes" id="UP000320585"/>
    </source>
</evidence>
<keyword evidence="4" id="KW-1003">Cell membrane</keyword>
<feature type="transmembrane region" description="Helical" evidence="9">
    <location>
        <begin position="154"/>
        <end position="179"/>
    </location>
</feature>
<comment type="function">
    <text evidence="9">Component of the transport system for branched-chain amino acids.</text>
</comment>
<dbReference type="NCBIfam" id="TIGR00796">
    <property type="entry name" value="livcs"/>
    <property type="match status" value="1"/>
</dbReference>
<dbReference type="GO" id="GO:0015818">
    <property type="term" value="P:isoleucine transport"/>
    <property type="evidence" value="ECO:0007669"/>
    <property type="project" value="TreeGrafter"/>
</dbReference>
<gene>
    <name evidence="10" type="primary">brnQ_1</name>
    <name evidence="10" type="ORF">Dia5BBH33_17340</name>
</gene>
<evidence type="ECO:0000256" key="6">
    <source>
        <dbReference type="ARBA" id="ARBA00022970"/>
    </source>
</evidence>
<dbReference type="AlphaFoldDB" id="A0A8D4UVS1"/>
<keyword evidence="5 9" id="KW-0812">Transmembrane</keyword>
<dbReference type="GO" id="GO:0015820">
    <property type="term" value="P:L-leucine transport"/>
    <property type="evidence" value="ECO:0007669"/>
    <property type="project" value="TreeGrafter"/>
</dbReference>
<keyword evidence="8 9" id="KW-0472">Membrane</keyword>
<name>A0A8D4UVS1_9FIRM</name>
<dbReference type="GO" id="GO:0005886">
    <property type="term" value="C:plasma membrane"/>
    <property type="evidence" value="ECO:0007669"/>
    <property type="project" value="UniProtKB-SubCell"/>
</dbReference>
<dbReference type="InterPro" id="IPR004685">
    <property type="entry name" value="Brnchd-chn_aa_trnsp_Livcs"/>
</dbReference>
<feature type="transmembrane region" description="Helical" evidence="9">
    <location>
        <begin position="417"/>
        <end position="434"/>
    </location>
</feature>
<evidence type="ECO:0000256" key="1">
    <source>
        <dbReference type="ARBA" id="ARBA00004651"/>
    </source>
</evidence>
<feature type="transmembrane region" description="Helical" evidence="9">
    <location>
        <begin position="82"/>
        <end position="101"/>
    </location>
</feature>
<dbReference type="KEGG" id="dho:Dia5BBH33_17340"/>